<keyword evidence="4" id="KW-0479">Metal-binding</keyword>
<comment type="similarity">
    <text evidence="3">Belongs to the prokaryotic molybdopterin-containing oxidoreductase family.</text>
</comment>
<dbReference type="GO" id="GO:0030313">
    <property type="term" value="C:cell envelope"/>
    <property type="evidence" value="ECO:0007669"/>
    <property type="project" value="UniProtKB-SubCell"/>
</dbReference>
<dbReference type="FunFam" id="3.40.228.10:FF:000011">
    <property type="entry name" value="Formate dehydrogenase-N subunit alpha"/>
    <property type="match status" value="1"/>
</dbReference>
<sequence length="208" mass="22765">MTDGEILAGIFLRLRKMYSEQGGANPEQVLNMTWNYTKPYEPASEEVAMESNGKALADLIDPATGAVVVKKGQQLSSFAQLRDDGTTSSGCWIFAGSWTPEGNMMARRDNADPSGLGNTLGWAWAWPLNRRILYNRASADPQGNPWDPKRQLLKWEGGKWAGWDIPDYSAAAPGSDVGPFIMQPEGMGRLFAIDKMAERAVPGTLRAV</sequence>
<dbReference type="GO" id="GO:0009061">
    <property type="term" value="P:anaerobic respiration"/>
    <property type="evidence" value="ECO:0007669"/>
    <property type="project" value="TreeGrafter"/>
</dbReference>
<proteinExistence type="inferred from homology"/>
<protein>
    <submittedName>
        <fullName evidence="6">Formate dehydrogenase-O, major subunit</fullName>
        <ecNumber evidence="6">1.2.1.2</ecNumber>
    </submittedName>
</protein>
<reference evidence="6 7" key="1">
    <citation type="submission" date="2018-12" db="EMBL/GenBank/DDBJ databases">
        <authorList>
            <consortium name="Pathogen Informatics"/>
        </authorList>
    </citation>
    <scope>NUCLEOTIDE SEQUENCE [LARGE SCALE GENOMIC DNA]</scope>
    <source>
        <strain evidence="6 7">NCTC6754</strain>
    </source>
</reference>
<evidence type="ECO:0000256" key="3">
    <source>
        <dbReference type="ARBA" id="ARBA00010312"/>
    </source>
</evidence>
<keyword evidence="5 6" id="KW-0560">Oxidoreductase</keyword>
<keyword evidence="4" id="KW-0411">Iron-sulfur</keyword>
<organism evidence="6 7">
    <name type="scientific">Salmonella enterica I</name>
    <dbReference type="NCBI Taxonomy" id="59201"/>
    <lineage>
        <taxon>Bacteria</taxon>
        <taxon>Pseudomonadati</taxon>
        <taxon>Pseudomonadota</taxon>
        <taxon>Gammaproteobacteria</taxon>
        <taxon>Enterobacterales</taxon>
        <taxon>Enterobacteriaceae</taxon>
        <taxon>Salmonella</taxon>
    </lineage>
</organism>
<comment type="cofactor">
    <cofactor evidence="1">
        <name>[4Fe-4S] cluster</name>
        <dbReference type="ChEBI" id="CHEBI:49883"/>
    </cofactor>
</comment>
<dbReference type="PANTHER" id="PTHR43598">
    <property type="entry name" value="TUNGSTEN-CONTAINING FORMYLMETHANOFURAN DEHYDROGENASE 2 SUBUNIT B"/>
    <property type="match status" value="1"/>
</dbReference>
<dbReference type="SUPFAM" id="SSF53706">
    <property type="entry name" value="Formate dehydrogenase/DMSO reductase, domains 1-3"/>
    <property type="match status" value="1"/>
</dbReference>
<keyword evidence="4" id="KW-0408">Iron</keyword>
<evidence type="ECO:0000313" key="7">
    <source>
        <dbReference type="Proteomes" id="UP000269208"/>
    </source>
</evidence>
<dbReference type="GO" id="GO:0016491">
    <property type="term" value="F:oxidoreductase activity"/>
    <property type="evidence" value="ECO:0007669"/>
    <property type="project" value="UniProtKB-KW"/>
</dbReference>
<dbReference type="Proteomes" id="UP000269208">
    <property type="component" value="Chromosome"/>
</dbReference>
<comment type="subcellular location">
    <subcellularLocation>
        <location evidence="2">Cell envelope</location>
    </subcellularLocation>
</comment>
<dbReference type="PANTHER" id="PTHR43598:SF1">
    <property type="entry name" value="FORMATE DEHYDROGENASE-O MAJOR SUBUNIT"/>
    <property type="match status" value="1"/>
</dbReference>
<evidence type="ECO:0000256" key="4">
    <source>
        <dbReference type="ARBA" id="ARBA00022485"/>
    </source>
</evidence>
<name>A0A3S4HPZ4_SALET</name>
<dbReference type="GO" id="GO:0051539">
    <property type="term" value="F:4 iron, 4 sulfur cluster binding"/>
    <property type="evidence" value="ECO:0007669"/>
    <property type="project" value="UniProtKB-KW"/>
</dbReference>
<dbReference type="EMBL" id="LR134190">
    <property type="protein sequence ID" value="VEB51770.1"/>
    <property type="molecule type" value="Genomic_DNA"/>
</dbReference>
<evidence type="ECO:0000256" key="2">
    <source>
        <dbReference type="ARBA" id="ARBA00004196"/>
    </source>
</evidence>
<dbReference type="EC" id="1.2.1.2" evidence="6"/>
<accession>A0A3S4HPZ4</accession>
<gene>
    <name evidence="6" type="primary">fdoG1_2</name>
    <name evidence="6" type="ORF">NCTC6754_01496</name>
</gene>
<dbReference type="GO" id="GO:0030151">
    <property type="term" value="F:molybdenum ion binding"/>
    <property type="evidence" value="ECO:0007669"/>
    <property type="project" value="TreeGrafter"/>
</dbReference>
<dbReference type="Gene3D" id="3.40.228.10">
    <property type="entry name" value="Dimethylsulfoxide Reductase, domain 2"/>
    <property type="match status" value="1"/>
</dbReference>
<dbReference type="AlphaFoldDB" id="A0A3S4HPZ4"/>
<evidence type="ECO:0000313" key="6">
    <source>
        <dbReference type="EMBL" id="VEB51770.1"/>
    </source>
</evidence>
<dbReference type="GO" id="GO:0009055">
    <property type="term" value="F:electron transfer activity"/>
    <property type="evidence" value="ECO:0007669"/>
    <property type="project" value="TreeGrafter"/>
</dbReference>
<evidence type="ECO:0000256" key="5">
    <source>
        <dbReference type="ARBA" id="ARBA00023002"/>
    </source>
</evidence>
<keyword evidence="4" id="KW-0004">4Fe-4S</keyword>
<evidence type="ECO:0000256" key="1">
    <source>
        <dbReference type="ARBA" id="ARBA00001966"/>
    </source>
</evidence>